<evidence type="ECO:0000256" key="6">
    <source>
        <dbReference type="PROSITE-ProRule" id="PRU00042"/>
    </source>
</evidence>
<feature type="domain" description="C2H2-type" evidence="8">
    <location>
        <begin position="561"/>
        <end position="589"/>
    </location>
</feature>
<dbReference type="Proteomes" id="UP000694845">
    <property type="component" value="Unplaced"/>
</dbReference>
<name>A0A8B7ZDZ8_ACAPL</name>
<feature type="domain" description="C2H2-type" evidence="8">
    <location>
        <begin position="867"/>
        <end position="895"/>
    </location>
</feature>
<dbReference type="KEGG" id="aplc:110985977"/>
<gene>
    <name evidence="11" type="primary">LOC110985977</name>
</gene>
<evidence type="ECO:0000256" key="7">
    <source>
        <dbReference type="SAM" id="MobiDB-lite"/>
    </source>
</evidence>
<dbReference type="Pfam" id="PF00096">
    <property type="entry name" value="zf-C2H2"/>
    <property type="match status" value="6"/>
</dbReference>
<dbReference type="Gene3D" id="3.30.160.60">
    <property type="entry name" value="Classic Zinc Finger"/>
    <property type="match status" value="10"/>
</dbReference>
<feature type="domain" description="C2H2-type" evidence="8">
    <location>
        <begin position="526"/>
        <end position="553"/>
    </location>
</feature>
<feature type="region of interest" description="Disordered" evidence="7">
    <location>
        <begin position="347"/>
        <end position="435"/>
    </location>
</feature>
<feature type="domain" description="SET" evidence="9">
    <location>
        <begin position="57"/>
        <end position="167"/>
    </location>
</feature>
<feature type="domain" description="C2H2-type" evidence="8">
    <location>
        <begin position="698"/>
        <end position="725"/>
    </location>
</feature>
<evidence type="ECO:0000256" key="3">
    <source>
        <dbReference type="ARBA" id="ARBA00022771"/>
    </source>
</evidence>
<keyword evidence="4" id="KW-0862">Zinc</keyword>
<dbReference type="Gene3D" id="2.170.270.10">
    <property type="entry name" value="SET domain"/>
    <property type="match status" value="1"/>
</dbReference>
<dbReference type="InterPro" id="IPR001214">
    <property type="entry name" value="SET_dom"/>
</dbReference>
<evidence type="ECO:0000259" key="9">
    <source>
        <dbReference type="PROSITE" id="PS50280"/>
    </source>
</evidence>
<protein>
    <submittedName>
        <fullName evidence="11">LOW QUALITY PROTEIN: PR domain zinc finger protein 15-like</fullName>
    </submittedName>
</protein>
<feature type="domain" description="C2H2-type" evidence="8">
    <location>
        <begin position="725"/>
        <end position="747"/>
    </location>
</feature>
<evidence type="ECO:0000256" key="5">
    <source>
        <dbReference type="ARBA" id="ARBA00023242"/>
    </source>
</evidence>
<feature type="compositionally biased region" description="Polar residues" evidence="7">
    <location>
        <begin position="351"/>
        <end position="363"/>
    </location>
</feature>
<dbReference type="AlphaFoldDB" id="A0A8B7ZDZ8"/>
<feature type="domain" description="C2H2-type" evidence="8">
    <location>
        <begin position="924"/>
        <end position="951"/>
    </location>
</feature>
<reference evidence="11" key="1">
    <citation type="submission" date="2025-08" db="UniProtKB">
        <authorList>
            <consortium name="RefSeq"/>
        </authorList>
    </citation>
    <scope>IDENTIFICATION</scope>
</reference>
<feature type="compositionally biased region" description="Polar residues" evidence="7">
    <location>
        <begin position="250"/>
        <end position="262"/>
    </location>
</feature>
<feature type="domain" description="C2H2-type" evidence="8">
    <location>
        <begin position="625"/>
        <end position="652"/>
    </location>
</feature>
<dbReference type="Pfam" id="PF21549">
    <property type="entry name" value="PRDM2_PR"/>
    <property type="match status" value="1"/>
</dbReference>
<dbReference type="OrthoDB" id="4748970at2759"/>
<feature type="domain" description="C2H2-type" evidence="8">
    <location>
        <begin position="802"/>
        <end position="825"/>
    </location>
</feature>
<feature type="domain" description="C2H2-type" evidence="8">
    <location>
        <begin position="839"/>
        <end position="866"/>
    </location>
</feature>
<organism evidence="10 11">
    <name type="scientific">Acanthaster planci</name>
    <name type="common">Crown-of-thorns starfish</name>
    <dbReference type="NCBI Taxonomy" id="133434"/>
    <lineage>
        <taxon>Eukaryota</taxon>
        <taxon>Metazoa</taxon>
        <taxon>Echinodermata</taxon>
        <taxon>Eleutherozoa</taxon>
        <taxon>Asterozoa</taxon>
        <taxon>Asteroidea</taxon>
        <taxon>Valvatacea</taxon>
        <taxon>Valvatida</taxon>
        <taxon>Acanthasteridae</taxon>
        <taxon>Acanthaster</taxon>
    </lineage>
</organism>
<dbReference type="PROSITE" id="PS50280">
    <property type="entry name" value="SET"/>
    <property type="match status" value="1"/>
</dbReference>
<evidence type="ECO:0000256" key="4">
    <source>
        <dbReference type="ARBA" id="ARBA00022833"/>
    </source>
</evidence>
<evidence type="ECO:0000313" key="10">
    <source>
        <dbReference type="Proteomes" id="UP000694845"/>
    </source>
</evidence>
<accession>A0A8B7ZDZ8</accession>
<dbReference type="InterPro" id="IPR013087">
    <property type="entry name" value="Znf_C2H2_type"/>
</dbReference>
<dbReference type="PANTHER" id="PTHR24377">
    <property type="entry name" value="IP01015P-RELATED"/>
    <property type="match status" value="1"/>
</dbReference>
<sequence length="1080" mass="122105">METEGGNQQDQGSEDLELLWCIDCEKCHGPECPLQQGSAPILISDTPTISRAVASLPGILDLRTISGTRQVIANDSIARKTVFGPLEALETSCDGQDEGFVLKVFKKDGAVVKLDTSDEQRCNWMTLVTAATTTANQNLIVYPFQGALYFTVIKDIRTGEVLRVWYAPNYAAKLGQPLLNDTCTSKPLDETPTAGASSAEDTGVNALSDISTTLSSTDASTLVSKSAIASAGAEDTSISTPWRAQRRIVTRSNARAQLASGSSRRRQNRAKKRGPVSKKPKASRPSKSKSVKDVDAAGNDDEDDEEFDEADEESEEEEMVPFTTLSMRGRPVKRKYVVSTLLGKGKKAKMITTSRVQSQSSGDITGEKQARKVVKKHSRNTTSWRRSAKQQEHPSQPGRRTASSPNLPRESGRILTCLRKSTDKSRNASGMRASGPATVARRCLMTAPRWEHLLSEHQQEPIPCPDCKKFVLTSEQLAEHTAAIHREPPDASVDDAPTYKCPLCDKQLLHRRTFHNHLEFVHSKTFRCDTCGGQFWNRSKFLQHVGEHRLQGENVNAEEMYTCDKCKREFTCLSGLSIHKAFAHKEKSFSCSHCDYTTRYELTLQEHILFSHPENDLGIPESQKLRCEVCDAVFLRTRTLKHHMMNHKKREFKCNKCDAVYRRKETLLHHNCLTARRRTVALDVVDLTEPTAGTCNMFECQQCNKMFANQASLKHHAKTHQDKNYTCSVCNKEFHKRFNFDLHKYQHLRVATSEDGSRELIQVGEESVEKHNCHLCEVHFTKMNPLIQHLQSYHSSAIPEVYVCTPCQRLFLSREELSAHVANHTRITLPKGVTLDSLHSCPICGRVFKAAGSLTSHMSLHTGDKNHICEVCGKTFRRADSLKSHRLARHDTNSKMYKCNICDKSFKSNCLRGHIQFHTGQRDYQCPHCNRTFSQRGNFNRHVVLHGKKKQYKCPNCDRVFKHEEYLERHQLVHGSYDFVCTTCGGKFSTQHFLTNHIRKVHEAEEACQCEYCGMKFKYLQSYRSHMHRKHPEVNRSNYRPVTEYSADVQTLEGIVSSLITVSEDTGEEGTTTEVQQMQE</sequence>
<evidence type="ECO:0000256" key="1">
    <source>
        <dbReference type="ARBA" id="ARBA00022723"/>
    </source>
</evidence>
<feature type="domain" description="C2H2-type" evidence="8">
    <location>
        <begin position="979"/>
        <end position="1007"/>
    </location>
</feature>
<evidence type="ECO:0000256" key="2">
    <source>
        <dbReference type="ARBA" id="ARBA00022737"/>
    </source>
</evidence>
<feature type="compositionally biased region" description="Acidic residues" evidence="7">
    <location>
        <begin position="298"/>
        <end position="319"/>
    </location>
</feature>
<dbReference type="PROSITE" id="PS50157">
    <property type="entry name" value="ZINC_FINGER_C2H2_2"/>
    <property type="match status" value="14"/>
</dbReference>
<feature type="domain" description="C2H2-type" evidence="8">
    <location>
        <begin position="897"/>
        <end position="923"/>
    </location>
</feature>
<evidence type="ECO:0000313" key="11">
    <source>
        <dbReference type="RefSeq" id="XP_022103212.1"/>
    </source>
</evidence>
<feature type="region of interest" description="Disordered" evidence="7">
    <location>
        <begin position="234"/>
        <end position="325"/>
    </location>
</feature>
<feature type="domain" description="C2H2-type" evidence="8">
    <location>
        <begin position="952"/>
        <end position="974"/>
    </location>
</feature>
<dbReference type="OMA" id="ERGPWAC"/>
<keyword evidence="2" id="KW-0677">Repeat</keyword>
<dbReference type="GeneID" id="110985977"/>
<evidence type="ECO:0000259" key="8">
    <source>
        <dbReference type="PROSITE" id="PS50157"/>
    </source>
</evidence>
<keyword evidence="10" id="KW-1185">Reference proteome</keyword>
<dbReference type="RefSeq" id="XP_022103212.1">
    <property type="nucleotide sequence ID" value="XM_022247520.1"/>
</dbReference>
<dbReference type="InterPro" id="IPR050826">
    <property type="entry name" value="Krueppel_C2H2_ZnFinger"/>
</dbReference>
<dbReference type="PROSITE" id="PS00028">
    <property type="entry name" value="ZINC_FINGER_C2H2_1"/>
    <property type="match status" value="15"/>
</dbReference>
<dbReference type="InterPro" id="IPR036236">
    <property type="entry name" value="Znf_C2H2_sf"/>
</dbReference>
<keyword evidence="5" id="KW-0539">Nucleus</keyword>
<feature type="domain" description="C2H2-type" evidence="8">
    <location>
        <begin position="771"/>
        <end position="799"/>
    </location>
</feature>
<keyword evidence="1" id="KW-0479">Metal-binding</keyword>
<dbReference type="InterPro" id="IPR046341">
    <property type="entry name" value="SET_dom_sf"/>
</dbReference>
<dbReference type="GO" id="GO:0008270">
    <property type="term" value="F:zinc ion binding"/>
    <property type="evidence" value="ECO:0007669"/>
    <property type="project" value="UniProtKB-KW"/>
</dbReference>
<keyword evidence="3 6" id="KW-0863">Zinc-finger</keyword>
<dbReference type="SMART" id="SM00355">
    <property type="entry name" value="ZnF_C2H2"/>
    <property type="match status" value="18"/>
</dbReference>
<dbReference type="FunFam" id="3.30.160.60:FF:000624">
    <property type="entry name" value="zinc finger protein 697"/>
    <property type="match status" value="1"/>
</dbReference>
<dbReference type="SUPFAM" id="SSF57667">
    <property type="entry name" value="beta-beta-alpha zinc fingers"/>
    <property type="match status" value="7"/>
</dbReference>
<proteinExistence type="predicted"/>
<feature type="compositionally biased region" description="Basic residues" evidence="7">
    <location>
        <begin position="263"/>
        <end position="289"/>
    </location>
</feature>
<feature type="domain" description="C2H2-type" evidence="8">
    <location>
        <begin position="499"/>
        <end position="523"/>
    </location>
</feature>